<keyword evidence="5" id="KW-0808">Transferase</keyword>
<dbReference type="Pfam" id="PF00672">
    <property type="entry name" value="HAMP"/>
    <property type="match status" value="1"/>
</dbReference>
<reference evidence="14 15" key="1">
    <citation type="submission" date="2021-02" db="EMBL/GenBank/DDBJ databases">
        <title>Nitrogen-fixing ability and nitrogen fixation related genes of thermophilic fermentative bacteria in the genus Caldicellulosiruptor.</title>
        <authorList>
            <person name="Chen Y."/>
            <person name="Nishihara A."/>
            <person name="Haruta S."/>
        </authorList>
    </citation>
    <scope>NUCLEOTIDE SEQUENCE [LARGE SCALE GENOMIC DNA]</scope>
    <source>
        <strain evidence="14 15">YA01</strain>
    </source>
</reference>
<dbReference type="CDD" id="cd00082">
    <property type="entry name" value="HisKA"/>
    <property type="match status" value="1"/>
</dbReference>
<dbReference type="Gene3D" id="6.10.340.10">
    <property type="match status" value="1"/>
</dbReference>
<dbReference type="InterPro" id="IPR003660">
    <property type="entry name" value="HAMP_dom"/>
</dbReference>
<keyword evidence="4" id="KW-0597">Phosphoprotein</keyword>
<dbReference type="GO" id="GO:0016301">
    <property type="term" value="F:kinase activity"/>
    <property type="evidence" value="ECO:0007669"/>
    <property type="project" value="UniProtKB-KW"/>
</dbReference>
<dbReference type="SUPFAM" id="SSF55874">
    <property type="entry name" value="ATPase domain of HSP90 chaperone/DNA topoisomerase II/histidine kinase"/>
    <property type="match status" value="1"/>
</dbReference>
<dbReference type="CDD" id="cd00075">
    <property type="entry name" value="HATPase"/>
    <property type="match status" value="1"/>
</dbReference>
<feature type="transmembrane region" description="Helical" evidence="11">
    <location>
        <begin position="17"/>
        <end position="37"/>
    </location>
</feature>
<dbReference type="Gene3D" id="3.30.565.10">
    <property type="entry name" value="Histidine kinase-like ATPase, C-terminal domain"/>
    <property type="match status" value="1"/>
</dbReference>
<keyword evidence="15" id="KW-1185">Reference proteome</keyword>
<dbReference type="InterPro" id="IPR050428">
    <property type="entry name" value="TCS_sensor_his_kinase"/>
</dbReference>
<dbReference type="SMART" id="SM00387">
    <property type="entry name" value="HATPase_c"/>
    <property type="match status" value="1"/>
</dbReference>
<name>A0ABM7NPS3_9FIRM</name>
<dbReference type="PANTHER" id="PTHR45436">
    <property type="entry name" value="SENSOR HISTIDINE KINASE YKOH"/>
    <property type="match status" value="1"/>
</dbReference>
<dbReference type="Pfam" id="PF00512">
    <property type="entry name" value="HisKA"/>
    <property type="match status" value="1"/>
</dbReference>
<evidence type="ECO:0000256" key="6">
    <source>
        <dbReference type="ARBA" id="ARBA00022692"/>
    </source>
</evidence>
<organism evidence="14 15">
    <name type="scientific">Caldicellulosiruptor diazotrophicus</name>
    <dbReference type="NCBI Taxonomy" id="2806205"/>
    <lineage>
        <taxon>Bacteria</taxon>
        <taxon>Bacillati</taxon>
        <taxon>Bacillota</taxon>
        <taxon>Bacillota incertae sedis</taxon>
        <taxon>Caldicellulosiruptorales</taxon>
        <taxon>Caldicellulosiruptoraceae</taxon>
        <taxon>Caldicellulosiruptor</taxon>
    </lineage>
</organism>
<dbReference type="CDD" id="cd06225">
    <property type="entry name" value="HAMP"/>
    <property type="match status" value="1"/>
</dbReference>
<dbReference type="Proteomes" id="UP000663623">
    <property type="component" value="Chromosome"/>
</dbReference>
<evidence type="ECO:0000259" key="13">
    <source>
        <dbReference type="PROSITE" id="PS50885"/>
    </source>
</evidence>
<dbReference type="InterPro" id="IPR004358">
    <property type="entry name" value="Sig_transdc_His_kin-like_C"/>
</dbReference>
<evidence type="ECO:0000256" key="7">
    <source>
        <dbReference type="ARBA" id="ARBA00022777"/>
    </source>
</evidence>
<dbReference type="PROSITE" id="PS50885">
    <property type="entry name" value="HAMP"/>
    <property type="match status" value="1"/>
</dbReference>
<dbReference type="SMART" id="SM00388">
    <property type="entry name" value="HisKA"/>
    <property type="match status" value="1"/>
</dbReference>
<dbReference type="Gene3D" id="1.10.287.130">
    <property type="match status" value="1"/>
</dbReference>
<evidence type="ECO:0000256" key="2">
    <source>
        <dbReference type="ARBA" id="ARBA00004370"/>
    </source>
</evidence>
<evidence type="ECO:0000256" key="4">
    <source>
        <dbReference type="ARBA" id="ARBA00022553"/>
    </source>
</evidence>
<dbReference type="RefSeq" id="WP_207179529.1">
    <property type="nucleotide sequence ID" value="NZ_AP024480.1"/>
</dbReference>
<dbReference type="EMBL" id="AP024480">
    <property type="protein sequence ID" value="BCS82159.1"/>
    <property type="molecule type" value="Genomic_DNA"/>
</dbReference>
<evidence type="ECO:0000256" key="11">
    <source>
        <dbReference type="SAM" id="Phobius"/>
    </source>
</evidence>
<dbReference type="Pfam" id="PF02518">
    <property type="entry name" value="HATPase_c"/>
    <property type="match status" value="1"/>
</dbReference>
<dbReference type="InterPro" id="IPR036890">
    <property type="entry name" value="HATPase_C_sf"/>
</dbReference>
<evidence type="ECO:0000313" key="14">
    <source>
        <dbReference type="EMBL" id="BCS82159.1"/>
    </source>
</evidence>
<feature type="domain" description="Histidine kinase" evidence="12">
    <location>
        <begin position="242"/>
        <end position="456"/>
    </location>
</feature>
<keyword evidence="8 11" id="KW-1133">Transmembrane helix</keyword>
<feature type="domain" description="HAMP" evidence="13">
    <location>
        <begin position="181"/>
        <end position="234"/>
    </location>
</feature>
<accession>A0ABM7NPS3</accession>
<keyword evidence="6 11" id="KW-0812">Transmembrane</keyword>
<dbReference type="InterPro" id="IPR005467">
    <property type="entry name" value="His_kinase_dom"/>
</dbReference>
<dbReference type="PANTHER" id="PTHR45436:SF5">
    <property type="entry name" value="SENSOR HISTIDINE KINASE TRCS"/>
    <property type="match status" value="1"/>
</dbReference>
<sequence length="462" mass="53422">MKRNCLKFLNIRLKLTIWYSTMLMVIVVLFSLFLYLLMFQILETSEKNFLQDFANEVALRINISKDNRISLSESHRIISSGAQIVVYFMTNKVIYATSNLFAKSVENIPFNTAVRMFELNEKDWLVYDQQIYDEKNKPIGWLRIGRPSATKRVMNSLKKVIFLSTPIPFLIAVAGGYLLAKKALKPIDDITTMARTIGHTDLSKRLNFPNTNDEIGRLALTFDEMLERLESAFKRERRFLSDASHELRTPLATVKALVEEALESDLTKEEYRHRLISIHREISKMNKIISQLFMLTRCEEGNWPVDFENINLKTMVEDVIVEMDEYALQRNVKLYHECEKDIFIEGDQTLLTRLFINLIENAIKYNKKGGWVKAKVEELDQQVRIIIEDSGIGIPQEDLPFIFNRFYRVDKSRATEGIGLGLSIVDWIVKIHQGKVNVTSTVGVGSKFEVSLPKHQTKLHST</sequence>
<comment type="catalytic activity">
    <reaction evidence="1">
        <text>ATP + protein L-histidine = ADP + protein N-phospho-L-histidine.</text>
        <dbReference type="EC" id="2.7.13.3"/>
    </reaction>
</comment>
<evidence type="ECO:0000256" key="9">
    <source>
        <dbReference type="ARBA" id="ARBA00023012"/>
    </source>
</evidence>
<protein>
    <recommendedName>
        <fullName evidence="3">histidine kinase</fullName>
        <ecNumber evidence="3">2.7.13.3</ecNumber>
    </recommendedName>
</protein>
<dbReference type="InterPro" id="IPR036097">
    <property type="entry name" value="HisK_dim/P_sf"/>
</dbReference>
<keyword evidence="10 11" id="KW-0472">Membrane</keyword>
<evidence type="ECO:0000259" key="12">
    <source>
        <dbReference type="PROSITE" id="PS50109"/>
    </source>
</evidence>
<evidence type="ECO:0000256" key="3">
    <source>
        <dbReference type="ARBA" id="ARBA00012438"/>
    </source>
</evidence>
<evidence type="ECO:0000256" key="10">
    <source>
        <dbReference type="ARBA" id="ARBA00023136"/>
    </source>
</evidence>
<comment type="subcellular location">
    <subcellularLocation>
        <location evidence="2">Membrane</location>
    </subcellularLocation>
</comment>
<dbReference type="InterPro" id="IPR003594">
    <property type="entry name" value="HATPase_dom"/>
</dbReference>
<dbReference type="SUPFAM" id="SSF47384">
    <property type="entry name" value="Homodimeric domain of signal transducing histidine kinase"/>
    <property type="match status" value="1"/>
</dbReference>
<dbReference type="SMART" id="SM00304">
    <property type="entry name" value="HAMP"/>
    <property type="match status" value="1"/>
</dbReference>
<keyword evidence="9" id="KW-0902">Two-component regulatory system</keyword>
<evidence type="ECO:0000256" key="5">
    <source>
        <dbReference type="ARBA" id="ARBA00022679"/>
    </source>
</evidence>
<evidence type="ECO:0000256" key="8">
    <source>
        <dbReference type="ARBA" id="ARBA00022989"/>
    </source>
</evidence>
<dbReference type="EC" id="2.7.13.3" evidence="3"/>
<proteinExistence type="predicted"/>
<gene>
    <name evidence="14" type="ORF">CaldiYA01_21190</name>
</gene>
<evidence type="ECO:0000313" key="15">
    <source>
        <dbReference type="Proteomes" id="UP000663623"/>
    </source>
</evidence>
<dbReference type="SUPFAM" id="SSF158472">
    <property type="entry name" value="HAMP domain-like"/>
    <property type="match status" value="1"/>
</dbReference>
<keyword evidence="7 14" id="KW-0418">Kinase</keyword>
<dbReference type="PRINTS" id="PR00344">
    <property type="entry name" value="BCTRLSENSOR"/>
</dbReference>
<dbReference type="PROSITE" id="PS50109">
    <property type="entry name" value="HIS_KIN"/>
    <property type="match status" value="1"/>
</dbReference>
<dbReference type="InterPro" id="IPR003661">
    <property type="entry name" value="HisK_dim/P_dom"/>
</dbReference>
<evidence type="ECO:0000256" key="1">
    <source>
        <dbReference type="ARBA" id="ARBA00000085"/>
    </source>
</evidence>
<feature type="transmembrane region" description="Helical" evidence="11">
    <location>
        <begin position="160"/>
        <end position="180"/>
    </location>
</feature>